<dbReference type="PANTHER" id="PTHR43715:SF1">
    <property type="entry name" value="GDP-MANNOSE 4,6 DEHYDRATASE"/>
    <property type="match status" value="1"/>
</dbReference>
<dbReference type="Gene3D" id="3.90.25.10">
    <property type="entry name" value="UDP-galactose 4-epimerase, domain 1"/>
    <property type="match status" value="1"/>
</dbReference>
<comment type="cofactor">
    <cofactor evidence="1">
        <name>NADP(+)</name>
        <dbReference type="ChEBI" id="CHEBI:58349"/>
    </cofactor>
</comment>
<dbReference type="GO" id="GO:0008446">
    <property type="term" value="F:GDP-mannose 4,6-dehydratase activity"/>
    <property type="evidence" value="ECO:0007669"/>
    <property type="project" value="UniProtKB-EC"/>
</dbReference>
<organism evidence="8 9">
    <name type="scientific">Rotaria magnacalcarata</name>
    <dbReference type="NCBI Taxonomy" id="392030"/>
    <lineage>
        <taxon>Eukaryota</taxon>
        <taxon>Metazoa</taxon>
        <taxon>Spiralia</taxon>
        <taxon>Gnathifera</taxon>
        <taxon>Rotifera</taxon>
        <taxon>Eurotatoria</taxon>
        <taxon>Bdelloidea</taxon>
        <taxon>Philodinida</taxon>
        <taxon>Philodinidae</taxon>
        <taxon>Rotaria</taxon>
    </lineage>
</organism>
<comment type="pathway">
    <text evidence="2">Nucleotide-sugar biosynthesis; GDP-L-fucose biosynthesis via de novo pathway; GDP-L-fucose from GDP-alpha-D-mannose: step 1/2.</text>
</comment>
<evidence type="ECO:0000256" key="6">
    <source>
        <dbReference type="ARBA" id="ARBA00031085"/>
    </source>
</evidence>
<feature type="domain" description="NAD(P)-binding" evidence="7">
    <location>
        <begin position="1"/>
        <end position="49"/>
    </location>
</feature>
<evidence type="ECO:0000313" key="9">
    <source>
        <dbReference type="Proteomes" id="UP000676336"/>
    </source>
</evidence>
<dbReference type="SUPFAM" id="SSF51735">
    <property type="entry name" value="NAD(P)-binding Rossmann-fold domains"/>
    <property type="match status" value="1"/>
</dbReference>
<evidence type="ECO:0000256" key="2">
    <source>
        <dbReference type="ARBA" id="ARBA00004912"/>
    </source>
</evidence>
<evidence type="ECO:0000313" key="8">
    <source>
        <dbReference type="EMBL" id="CAF4921424.1"/>
    </source>
</evidence>
<comment type="caution">
    <text evidence="8">The sequence shown here is derived from an EMBL/GenBank/DDBJ whole genome shotgun (WGS) entry which is preliminary data.</text>
</comment>
<dbReference type="InterPro" id="IPR006368">
    <property type="entry name" value="GDP_Man_deHydtase"/>
</dbReference>
<dbReference type="EMBL" id="CAJOBI010179744">
    <property type="protein sequence ID" value="CAF4921424.1"/>
    <property type="molecule type" value="Genomic_DNA"/>
</dbReference>
<evidence type="ECO:0000256" key="3">
    <source>
        <dbReference type="ARBA" id="ARBA00009263"/>
    </source>
</evidence>
<dbReference type="EC" id="4.2.1.47" evidence="4"/>
<name>A0A8S3CJF9_9BILA</name>
<sequence length="58" mass="6847">IHLKQQESLELGSLDSKRDWGHARDYIEAMWLMLQHDTPEDFVIATGKNFIKHMISQH</sequence>
<evidence type="ECO:0000256" key="4">
    <source>
        <dbReference type="ARBA" id="ARBA00011989"/>
    </source>
</evidence>
<gene>
    <name evidence="8" type="ORF">SMN809_LOCUS52727</name>
</gene>
<reference evidence="8" key="1">
    <citation type="submission" date="2021-02" db="EMBL/GenBank/DDBJ databases">
        <authorList>
            <person name="Nowell W R."/>
        </authorList>
    </citation>
    <scope>NUCLEOTIDE SEQUENCE</scope>
</reference>
<feature type="non-terminal residue" evidence="8">
    <location>
        <position position="1"/>
    </location>
</feature>
<dbReference type="Pfam" id="PF16363">
    <property type="entry name" value="GDP_Man_Dehyd"/>
    <property type="match status" value="1"/>
</dbReference>
<dbReference type="GO" id="GO:0042351">
    <property type="term" value="P:'de novo' GDP-L-fucose biosynthetic process"/>
    <property type="evidence" value="ECO:0007669"/>
    <property type="project" value="TreeGrafter"/>
</dbReference>
<dbReference type="AlphaFoldDB" id="A0A8S3CJF9"/>
<protein>
    <recommendedName>
        <fullName evidence="4">GDP-mannose 4,6-dehydratase</fullName>
        <ecNumber evidence="4">4.2.1.47</ecNumber>
    </recommendedName>
    <alternativeName>
        <fullName evidence="6">GDP-D-mannose dehydratase</fullName>
    </alternativeName>
</protein>
<dbReference type="InterPro" id="IPR036291">
    <property type="entry name" value="NAD(P)-bd_dom_sf"/>
</dbReference>
<evidence type="ECO:0000259" key="7">
    <source>
        <dbReference type="Pfam" id="PF16363"/>
    </source>
</evidence>
<proteinExistence type="inferred from homology"/>
<comment type="similarity">
    <text evidence="3">Belongs to the NAD(P)-dependent epimerase/dehydratase family. GDP-mannose 4,6-dehydratase subfamily.</text>
</comment>
<dbReference type="PANTHER" id="PTHR43715">
    <property type="entry name" value="GDP-MANNOSE 4,6-DEHYDRATASE"/>
    <property type="match status" value="1"/>
</dbReference>
<evidence type="ECO:0000256" key="5">
    <source>
        <dbReference type="ARBA" id="ARBA00023239"/>
    </source>
</evidence>
<dbReference type="Proteomes" id="UP000676336">
    <property type="component" value="Unassembled WGS sequence"/>
</dbReference>
<accession>A0A8S3CJF9</accession>
<keyword evidence="5" id="KW-0456">Lyase</keyword>
<dbReference type="InterPro" id="IPR016040">
    <property type="entry name" value="NAD(P)-bd_dom"/>
</dbReference>
<dbReference type="Gene3D" id="3.40.50.720">
    <property type="entry name" value="NAD(P)-binding Rossmann-like Domain"/>
    <property type="match status" value="1"/>
</dbReference>
<evidence type="ECO:0000256" key="1">
    <source>
        <dbReference type="ARBA" id="ARBA00001937"/>
    </source>
</evidence>